<feature type="region of interest" description="Disordered" evidence="1">
    <location>
        <begin position="99"/>
        <end position="156"/>
    </location>
</feature>
<feature type="compositionally biased region" description="Acidic residues" evidence="1">
    <location>
        <begin position="116"/>
        <end position="138"/>
    </location>
</feature>
<dbReference type="PANTHER" id="PTHR36332:SF1">
    <property type="entry name" value="STRESS RESPONSE PROTEIN"/>
    <property type="match status" value="1"/>
</dbReference>
<proteinExistence type="predicted"/>
<sequence length="172" mass="19045">MLCSSSSDPHDSAVTLLPFSFSSSRPDLPRAVQLSATIHFPHSDETLRSGSFLAEDKNPVLKPFQTRFKRTIDALDKNGRGSVFTKRLEMIKRRFYRLEHGDNDNASDSSVSSSDSEPDAYVEESQDDVEVQEDDDESCSTSSGYESEDSSVNEVDVDSSGFSFLSIKSLLL</sequence>
<dbReference type="STRING" id="3659.A0A0A0KW76"/>
<dbReference type="Gramene" id="KGN53808">
    <property type="protein sequence ID" value="KGN53808"/>
    <property type="gene ID" value="Csa_4G132700"/>
</dbReference>
<feature type="compositionally biased region" description="Acidic residues" evidence="1">
    <location>
        <begin position="146"/>
        <end position="156"/>
    </location>
</feature>
<reference evidence="2 3" key="3">
    <citation type="journal article" date="2010" name="BMC Genomics">
        <title>Transcriptome sequencing and comparative analysis of cucumber flowers with different sex types.</title>
        <authorList>
            <person name="Guo S."/>
            <person name="Zheng Y."/>
            <person name="Joung J.G."/>
            <person name="Liu S."/>
            <person name="Zhang Z."/>
            <person name="Crasta O.R."/>
            <person name="Sobral B.W."/>
            <person name="Xu Y."/>
            <person name="Huang S."/>
            <person name="Fei Z."/>
        </authorList>
    </citation>
    <scope>NUCLEOTIDE SEQUENCE [LARGE SCALE GENOMIC DNA]</scope>
    <source>
        <strain evidence="3">cv. 9930</strain>
    </source>
</reference>
<reference evidence="2 3" key="4">
    <citation type="journal article" date="2011" name="BMC Genomics">
        <title>RNA-Seq improves annotation of protein-coding genes in the cucumber genome.</title>
        <authorList>
            <person name="Li Z."/>
            <person name="Zhang Z."/>
            <person name="Yan P."/>
            <person name="Huang S."/>
            <person name="Fei Z."/>
            <person name="Lin K."/>
        </authorList>
    </citation>
    <scope>NUCLEOTIDE SEQUENCE [LARGE SCALE GENOMIC DNA]</scope>
    <source>
        <strain evidence="3">cv. 9930</strain>
    </source>
</reference>
<protein>
    <submittedName>
        <fullName evidence="2">Uncharacterized protein</fullName>
    </submittedName>
</protein>
<evidence type="ECO:0000313" key="3">
    <source>
        <dbReference type="Proteomes" id="UP000029981"/>
    </source>
</evidence>
<gene>
    <name evidence="2" type="ORF">Csa_4G132700</name>
</gene>
<organism evidence="2 3">
    <name type="scientific">Cucumis sativus</name>
    <name type="common">Cucumber</name>
    <dbReference type="NCBI Taxonomy" id="3659"/>
    <lineage>
        <taxon>Eukaryota</taxon>
        <taxon>Viridiplantae</taxon>
        <taxon>Streptophyta</taxon>
        <taxon>Embryophyta</taxon>
        <taxon>Tracheophyta</taxon>
        <taxon>Spermatophyta</taxon>
        <taxon>Magnoliopsida</taxon>
        <taxon>eudicotyledons</taxon>
        <taxon>Gunneridae</taxon>
        <taxon>Pentapetalae</taxon>
        <taxon>rosids</taxon>
        <taxon>fabids</taxon>
        <taxon>Cucurbitales</taxon>
        <taxon>Cucurbitaceae</taxon>
        <taxon>Benincaseae</taxon>
        <taxon>Cucumis</taxon>
    </lineage>
</organism>
<reference evidence="2 3" key="2">
    <citation type="journal article" date="2009" name="PLoS ONE">
        <title>An integrated genetic and cytogenetic map of the cucumber genome.</title>
        <authorList>
            <person name="Ren Y."/>
            <person name="Zhang Z."/>
            <person name="Liu J."/>
            <person name="Staub J.E."/>
            <person name="Han Y."/>
            <person name="Cheng Z."/>
            <person name="Li X."/>
            <person name="Lu J."/>
            <person name="Miao H."/>
            <person name="Kang H."/>
            <person name="Xie B."/>
            <person name="Gu X."/>
            <person name="Wang X."/>
            <person name="Du Y."/>
            <person name="Jin W."/>
            <person name="Huang S."/>
        </authorList>
    </citation>
    <scope>NUCLEOTIDE SEQUENCE [LARGE SCALE GENOMIC DNA]</scope>
    <source>
        <strain evidence="3">cv. 9930</strain>
    </source>
</reference>
<feature type="compositionally biased region" description="Low complexity" evidence="1">
    <location>
        <begin position="104"/>
        <end position="115"/>
    </location>
</feature>
<evidence type="ECO:0000256" key="1">
    <source>
        <dbReference type="SAM" id="MobiDB-lite"/>
    </source>
</evidence>
<dbReference type="Proteomes" id="UP000029981">
    <property type="component" value="Chromosome 4"/>
</dbReference>
<name>A0A0A0KW76_CUCSA</name>
<evidence type="ECO:0000313" key="2">
    <source>
        <dbReference type="EMBL" id="KGN53808.1"/>
    </source>
</evidence>
<dbReference type="EMBL" id="CM002925">
    <property type="protein sequence ID" value="KGN53808.1"/>
    <property type="molecule type" value="Genomic_DNA"/>
</dbReference>
<dbReference type="PANTHER" id="PTHR36332">
    <property type="entry name" value="STRESS RESPONSE PROTEIN"/>
    <property type="match status" value="1"/>
</dbReference>
<dbReference type="AlphaFoldDB" id="A0A0A0KW76"/>
<reference evidence="2 3" key="1">
    <citation type="journal article" date="2009" name="Nat. Genet.">
        <title>The genome of the cucumber, Cucumis sativus L.</title>
        <authorList>
            <person name="Huang S."/>
            <person name="Li R."/>
            <person name="Zhang Z."/>
            <person name="Li L."/>
            <person name="Gu X."/>
            <person name="Fan W."/>
            <person name="Lucas W.J."/>
            <person name="Wang X."/>
            <person name="Xie B."/>
            <person name="Ni P."/>
            <person name="Ren Y."/>
            <person name="Zhu H."/>
            <person name="Li J."/>
            <person name="Lin K."/>
            <person name="Jin W."/>
            <person name="Fei Z."/>
            <person name="Li G."/>
            <person name="Staub J."/>
            <person name="Kilian A."/>
            <person name="van der Vossen E.A."/>
            <person name="Wu Y."/>
            <person name="Guo J."/>
            <person name="He J."/>
            <person name="Jia Z."/>
            <person name="Ren Y."/>
            <person name="Tian G."/>
            <person name="Lu Y."/>
            <person name="Ruan J."/>
            <person name="Qian W."/>
            <person name="Wang M."/>
            <person name="Huang Q."/>
            <person name="Li B."/>
            <person name="Xuan Z."/>
            <person name="Cao J."/>
            <person name="Asan"/>
            <person name="Wu Z."/>
            <person name="Zhang J."/>
            <person name="Cai Q."/>
            <person name="Bai Y."/>
            <person name="Zhao B."/>
            <person name="Han Y."/>
            <person name="Li Y."/>
            <person name="Li X."/>
            <person name="Wang S."/>
            <person name="Shi Q."/>
            <person name="Liu S."/>
            <person name="Cho W.K."/>
            <person name="Kim J.Y."/>
            <person name="Xu Y."/>
            <person name="Heller-Uszynska K."/>
            <person name="Miao H."/>
            <person name="Cheng Z."/>
            <person name="Zhang S."/>
            <person name="Wu J."/>
            <person name="Yang Y."/>
            <person name="Kang H."/>
            <person name="Li M."/>
            <person name="Liang H."/>
            <person name="Ren X."/>
            <person name="Shi Z."/>
            <person name="Wen M."/>
            <person name="Jian M."/>
            <person name="Yang H."/>
            <person name="Zhang G."/>
            <person name="Yang Z."/>
            <person name="Chen R."/>
            <person name="Liu S."/>
            <person name="Li J."/>
            <person name="Ma L."/>
            <person name="Liu H."/>
            <person name="Zhou Y."/>
            <person name="Zhao J."/>
            <person name="Fang X."/>
            <person name="Li G."/>
            <person name="Fang L."/>
            <person name="Li Y."/>
            <person name="Liu D."/>
            <person name="Zheng H."/>
            <person name="Zhang Y."/>
            <person name="Qin N."/>
            <person name="Li Z."/>
            <person name="Yang G."/>
            <person name="Yang S."/>
            <person name="Bolund L."/>
            <person name="Kristiansen K."/>
            <person name="Zheng H."/>
            <person name="Li S."/>
            <person name="Zhang X."/>
            <person name="Yang H."/>
            <person name="Wang J."/>
            <person name="Sun R."/>
            <person name="Zhang B."/>
            <person name="Jiang S."/>
            <person name="Wang J."/>
            <person name="Du Y."/>
            <person name="Li S."/>
        </authorList>
    </citation>
    <scope>NUCLEOTIDE SEQUENCE [LARGE SCALE GENOMIC DNA]</scope>
    <source>
        <strain evidence="3">cv. 9930</strain>
    </source>
</reference>
<accession>A0A0A0KW76</accession>
<keyword evidence="3" id="KW-1185">Reference proteome</keyword>